<feature type="domain" description="DNA ligase D 3'-phosphoesterase" evidence="1">
    <location>
        <begin position="15"/>
        <end position="115"/>
    </location>
</feature>
<dbReference type="InterPro" id="IPR014144">
    <property type="entry name" value="LigD_PE_domain"/>
</dbReference>
<dbReference type="Pfam" id="PF13298">
    <property type="entry name" value="LigD_N"/>
    <property type="match status" value="1"/>
</dbReference>
<keyword evidence="3" id="KW-1185">Reference proteome</keyword>
<sequence length="130" mass="14792">MAEDESPEKLRFVVHDHHSKNHHYDLRLEKDGILKCWAVPKGVPEIPGEKHLSIDSGDHELSALTFSGIIPAGEYGAGEILIDDSGTYESLSWDEKKIEFFLHGEKYRGKYVLVRFKRAGEGNWLLMKAK</sequence>
<dbReference type="Proteomes" id="UP001301797">
    <property type="component" value="Chromosome"/>
</dbReference>
<dbReference type="AlphaFoldDB" id="A0AA97FCZ5"/>
<dbReference type="PANTHER" id="PTHR39465">
    <property type="entry name" value="DNA LIGASE D, 3'-PHOSPHOESTERASE DOMAIN"/>
    <property type="match status" value="1"/>
</dbReference>
<organism evidence="2 3">
    <name type="scientific">Methanochimaera problematica</name>
    <dbReference type="NCBI Taxonomy" id="2609417"/>
    <lineage>
        <taxon>Archaea</taxon>
        <taxon>Methanobacteriati</taxon>
        <taxon>Methanobacteriota</taxon>
        <taxon>Stenosarchaea group</taxon>
        <taxon>Methanomicrobia</taxon>
        <taxon>Methanomicrobiales</taxon>
        <taxon>Methanomicrobiaceae</taxon>
        <taxon>Methanochimaera</taxon>
    </lineage>
</organism>
<gene>
    <name evidence="2" type="ORF">F1737_11360</name>
</gene>
<protein>
    <submittedName>
        <fullName evidence="2">ATP-dependent DNA ligase</fullName>
    </submittedName>
</protein>
<dbReference type="GeneID" id="85230776"/>
<dbReference type="EMBL" id="CP043875">
    <property type="protein sequence ID" value="WOF17230.1"/>
    <property type="molecule type" value="Genomic_DNA"/>
</dbReference>
<accession>A0AA97FCZ5</accession>
<reference evidence="2 3" key="1">
    <citation type="submission" date="2019-09" db="EMBL/GenBank/DDBJ databases">
        <title>The complete genome of Methanoplanus sp. FWC-SCC4.</title>
        <authorList>
            <person name="Chen S.-C."/>
            <person name="Zhou Y.-Z."/>
            <person name="Lai M.-C."/>
        </authorList>
    </citation>
    <scope>NUCLEOTIDE SEQUENCE [LARGE SCALE GENOMIC DNA]</scope>
    <source>
        <strain evidence="2 3">FWC-SCC4</strain>
    </source>
</reference>
<dbReference type="GO" id="GO:0016874">
    <property type="term" value="F:ligase activity"/>
    <property type="evidence" value="ECO:0007669"/>
    <property type="project" value="UniProtKB-KW"/>
</dbReference>
<evidence type="ECO:0000259" key="1">
    <source>
        <dbReference type="Pfam" id="PF13298"/>
    </source>
</evidence>
<evidence type="ECO:0000313" key="3">
    <source>
        <dbReference type="Proteomes" id="UP001301797"/>
    </source>
</evidence>
<proteinExistence type="predicted"/>
<name>A0AA97FCZ5_9EURY</name>
<dbReference type="RefSeq" id="WP_317136693.1">
    <property type="nucleotide sequence ID" value="NZ_CP043875.1"/>
</dbReference>
<dbReference type="KEGG" id="mefw:F1737_11360"/>
<keyword evidence="2" id="KW-0436">Ligase</keyword>
<dbReference type="PANTHER" id="PTHR39465:SF1">
    <property type="entry name" value="DNA LIGASE D 3'-PHOSPHOESTERASE DOMAIN-CONTAINING PROTEIN"/>
    <property type="match status" value="1"/>
</dbReference>
<evidence type="ECO:0000313" key="2">
    <source>
        <dbReference type="EMBL" id="WOF17230.1"/>
    </source>
</evidence>